<comment type="subcellular location">
    <subcellularLocation>
        <location evidence="1">Periplasm</location>
    </subcellularLocation>
</comment>
<protein>
    <submittedName>
        <fullName evidence="8">Fimbrial chaparone FimB</fullName>
    </submittedName>
</protein>
<evidence type="ECO:0000259" key="6">
    <source>
        <dbReference type="Pfam" id="PF00345"/>
    </source>
</evidence>
<evidence type="ECO:0000256" key="2">
    <source>
        <dbReference type="ARBA" id="ARBA00007399"/>
    </source>
</evidence>
<accession>A0A0B6RUU9</accession>
<dbReference type="EMBL" id="CP002580">
    <property type="protein sequence ID" value="AJK45924.1"/>
    <property type="molecule type" value="Genomic_DNA"/>
</dbReference>
<dbReference type="Pfam" id="PF02753">
    <property type="entry name" value="PapD_C"/>
    <property type="match status" value="1"/>
</dbReference>
<dbReference type="InterPro" id="IPR001829">
    <property type="entry name" value="Pili_assmbl_chaperone_bac"/>
</dbReference>
<organism evidence="8 9">
    <name type="scientific">Burkholderia plantarii</name>
    <dbReference type="NCBI Taxonomy" id="41899"/>
    <lineage>
        <taxon>Bacteria</taxon>
        <taxon>Pseudomonadati</taxon>
        <taxon>Pseudomonadota</taxon>
        <taxon>Betaproteobacteria</taxon>
        <taxon>Burkholderiales</taxon>
        <taxon>Burkholderiaceae</taxon>
        <taxon>Burkholderia</taxon>
    </lineage>
</organism>
<keyword evidence="9" id="KW-1185">Reference proteome</keyword>
<dbReference type="PANTHER" id="PTHR30251">
    <property type="entry name" value="PILUS ASSEMBLY CHAPERONE"/>
    <property type="match status" value="1"/>
</dbReference>
<evidence type="ECO:0000256" key="4">
    <source>
        <dbReference type="ARBA" id="ARBA00022764"/>
    </source>
</evidence>
<feature type="domain" description="Pili assembly chaperone N-terminal" evidence="6">
    <location>
        <begin position="42"/>
        <end position="157"/>
    </location>
</feature>
<sequence length="246" mass="26297">MTAPHAASRRTSAAARRRRYQAGALALTVAMLLPWHPASAEIRIGKVRVIYSADHPDATLAVTNAGTEAAIVQTWIESADASLDTPFFAAPPLFRLDPGDTNLVRVTLVGQAPATHVERLYWMNVKEIPPSPPESAGNTLQFAIRTRIKLLYRPPGLDGAFDAARDLALSRDGTSLDNTSPYVASLFVGCPGAHQQESLTINPHASLPMPRMSCPPADVRIQSINDYGGISPTVTLPPGGPRPASH</sequence>
<evidence type="ECO:0000256" key="5">
    <source>
        <dbReference type="ARBA" id="ARBA00023186"/>
    </source>
</evidence>
<dbReference type="Proteomes" id="UP000031838">
    <property type="component" value="Chromosome 1"/>
</dbReference>
<dbReference type="GO" id="GO:0030288">
    <property type="term" value="C:outer membrane-bounded periplasmic space"/>
    <property type="evidence" value="ECO:0007669"/>
    <property type="project" value="InterPro"/>
</dbReference>
<dbReference type="SUPFAM" id="SSF49354">
    <property type="entry name" value="PapD-like"/>
    <property type="match status" value="1"/>
</dbReference>
<dbReference type="PANTHER" id="PTHR30251:SF2">
    <property type="entry name" value="FIMBRIAL CHAPERONE YADV-RELATED"/>
    <property type="match status" value="1"/>
</dbReference>
<dbReference type="HOGENOM" id="CLU_070768_2_2_4"/>
<keyword evidence="5" id="KW-0143">Chaperone</keyword>
<reference evidence="8 9" key="2">
    <citation type="journal article" date="2016" name="Appl. Microbiol. Biotechnol.">
        <title>Mutations improving production and secretion of extracellular lipase by Burkholderia glumae PG1.</title>
        <authorList>
            <person name="Knapp A."/>
            <person name="Voget S."/>
            <person name="Gao R."/>
            <person name="Zaburannyi N."/>
            <person name="Krysciak D."/>
            <person name="Breuer M."/>
            <person name="Hauer B."/>
            <person name="Streit W.R."/>
            <person name="Muller R."/>
            <person name="Daniel R."/>
            <person name="Jaeger K.E."/>
        </authorList>
    </citation>
    <scope>NUCLEOTIDE SEQUENCE [LARGE SCALE GENOMIC DNA]</scope>
    <source>
        <strain evidence="8 9">PG1</strain>
    </source>
</reference>
<dbReference type="InterPro" id="IPR008962">
    <property type="entry name" value="PapD-like_sf"/>
</dbReference>
<keyword evidence="4" id="KW-0574">Periplasm</keyword>
<dbReference type="InterPro" id="IPR036316">
    <property type="entry name" value="Pili_assmbl_chap_C_dom_sf"/>
</dbReference>
<evidence type="ECO:0000259" key="7">
    <source>
        <dbReference type="Pfam" id="PF02753"/>
    </source>
</evidence>
<reference evidence="9" key="1">
    <citation type="submission" date="2011-03" db="EMBL/GenBank/DDBJ databases">
        <authorList>
            <person name="Voget S."/>
            <person name="Streit W.R."/>
            <person name="Jaeger K.E."/>
            <person name="Daniel R."/>
        </authorList>
    </citation>
    <scope>NUCLEOTIDE SEQUENCE [LARGE SCALE GENOMIC DNA]</scope>
    <source>
        <strain evidence="9">PG1</strain>
    </source>
</reference>
<dbReference type="PRINTS" id="PR00969">
    <property type="entry name" value="CHAPERONPILI"/>
</dbReference>
<name>A0A0B6RUU9_BURPL</name>
<dbReference type="GO" id="GO:0071555">
    <property type="term" value="P:cell wall organization"/>
    <property type="evidence" value="ECO:0007669"/>
    <property type="project" value="InterPro"/>
</dbReference>
<dbReference type="SUPFAM" id="SSF49584">
    <property type="entry name" value="Periplasmic chaperone C-domain"/>
    <property type="match status" value="1"/>
</dbReference>
<dbReference type="RefSeq" id="WP_042624556.1">
    <property type="nucleotide sequence ID" value="NZ_CP002580.1"/>
</dbReference>
<evidence type="ECO:0000313" key="9">
    <source>
        <dbReference type="Proteomes" id="UP000031838"/>
    </source>
</evidence>
<keyword evidence="3" id="KW-0732">Signal</keyword>
<evidence type="ECO:0000256" key="3">
    <source>
        <dbReference type="ARBA" id="ARBA00022729"/>
    </source>
</evidence>
<gene>
    <name evidence="8" type="primary">fimB</name>
    <name evidence="8" type="ORF">BGL_1c14080</name>
</gene>
<dbReference type="InterPro" id="IPR013783">
    <property type="entry name" value="Ig-like_fold"/>
</dbReference>
<dbReference type="AlphaFoldDB" id="A0A0B6RUU9"/>
<dbReference type="KEGG" id="bgp:BGL_1c14080"/>
<dbReference type="InterPro" id="IPR016147">
    <property type="entry name" value="Pili_assmbl_chaperone_N"/>
</dbReference>
<dbReference type="InterPro" id="IPR016148">
    <property type="entry name" value="Pili_assmbl_chaperone_C"/>
</dbReference>
<evidence type="ECO:0000256" key="1">
    <source>
        <dbReference type="ARBA" id="ARBA00004418"/>
    </source>
</evidence>
<feature type="domain" description="Pili assembly chaperone C-terminal" evidence="7">
    <location>
        <begin position="177"/>
        <end position="231"/>
    </location>
</feature>
<dbReference type="InterPro" id="IPR050643">
    <property type="entry name" value="Periplasmic_pilus_chap"/>
</dbReference>
<dbReference type="Pfam" id="PF00345">
    <property type="entry name" value="PapD_N"/>
    <property type="match status" value="1"/>
</dbReference>
<dbReference type="Gene3D" id="2.60.40.10">
    <property type="entry name" value="Immunoglobulins"/>
    <property type="match status" value="2"/>
</dbReference>
<comment type="similarity">
    <text evidence="2">Belongs to the periplasmic pilus chaperone family.</text>
</comment>
<proteinExistence type="inferred from homology"/>
<evidence type="ECO:0000313" key="8">
    <source>
        <dbReference type="EMBL" id="AJK45924.1"/>
    </source>
</evidence>